<gene>
    <name evidence="1" type="ORF">I6N95_22555</name>
</gene>
<keyword evidence="2" id="KW-1185">Reference proteome</keyword>
<sequence length="135" mass="15540">MTLTTIFSLFLNQQDSEAKQLLTAFIVANNHAKQRIQDFLNSELMRVSTIESLEVIEIFSHFSDLSLISKVDGGTVEEFQPAVIDIEDLETYNRCGRREFKQVINPDLLSFYNNKTSLREVIKISDISTHFKVNH</sequence>
<dbReference type="RefSeq" id="WP_209531666.1">
    <property type="nucleotide sequence ID" value="NZ_JAEEGA010000019.1"/>
</dbReference>
<proteinExistence type="predicted"/>
<organism evidence="1 2">
    <name type="scientific">Vagococcus allomyrinae</name>
    <dbReference type="NCBI Taxonomy" id="2794353"/>
    <lineage>
        <taxon>Bacteria</taxon>
        <taxon>Bacillati</taxon>
        <taxon>Bacillota</taxon>
        <taxon>Bacilli</taxon>
        <taxon>Lactobacillales</taxon>
        <taxon>Enterococcaceae</taxon>
        <taxon>Vagococcus</taxon>
    </lineage>
</organism>
<comment type="caution">
    <text evidence="1">The sequence shown here is derived from an EMBL/GenBank/DDBJ whole genome shotgun (WGS) entry which is preliminary data.</text>
</comment>
<reference evidence="1" key="1">
    <citation type="submission" date="2020-12" db="EMBL/GenBank/DDBJ databases">
        <title>Vagococcus allomyrinae sp. nov. and Enterococcus lavae sp. nov., isolated from the larvae of Allomyrina dichotoma.</title>
        <authorList>
            <person name="Lee S.D."/>
        </authorList>
    </citation>
    <scope>NUCLEOTIDE SEQUENCE</scope>
    <source>
        <strain evidence="1">BWB3-3</strain>
    </source>
</reference>
<evidence type="ECO:0000313" key="2">
    <source>
        <dbReference type="Proteomes" id="UP000674938"/>
    </source>
</evidence>
<accession>A0A940SX04</accession>
<evidence type="ECO:0000313" key="1">
    <source>
        <dbReference type="EMBL" id="MBP1043815.1"/>
    </source>
</evidence>
<dbReference type="EMBL" id="JAEEGA010000019">
    <property type="protein sequence ID" value="MBP1043815.1"/>
    <property type="molecule type" value="Genomic_DNA"/>
</dbReference>
<dbReference type="AlphaFoldDB" id="A0A940SX04"/>
<name>A0A940SX04_9ENTE</name>
<dbReference type="Proteomes" id="UP000674938">
    <property type="component" value="Unassembled WGS sequence"/>
</dbReference>
<protein>
    <submittedName>
        <fullName evidence="1">Uncharacterized protein</fullName>
    </submittedName>
</protein>